<dbReference type="KEGG" id="tim:GMBLW1_50960"/>
<evidence type="ECO:0000256" key="1">
    <source>
        <dbReference type="SAM" id="Phobius"/>
    </source>
</evidence>
<dbReference type="EMBL" id="LR586016">
    <property type="protein sequence ID" value="VIP04097.1"/>
    <property type="molecule type" value="Genomic_DNA"/>
</dbReference>
<dbReference type="PANTHER" id="PTHR30093:SF2">
    <property type="entry name" value="TYPE II SECRETION SYSTEM PROTEIN H"/>
    <property type="match status" value="1"/>
</dbReference>
<dbReference type="InterPro" id="IPR011453">
    <property type="entry name" value="DUF1559"/>
</dbReference>
<dbReference type="Proteomes" id="UP000464378">
    <property type="component" value="Chromosome"/>
</dbReference>
<feature type="domain" description="DUF1559" evidence="2">
    <location>
        <begin position="37"/>
        <end position="322"/>
    </location>
</feature>
<dbReference type="AlphaFoldDB" id="A0A6C2YRW9"/>
<dbReference type="InterPro" id="IPR045584">
    <property type="entry name" value="Pilin-like"/>
</dbReference>
<dbReference type="EMBL" id="LR593887">
    <property type="protein sequence ID" value="VTS05561.1"/>
    <property type="molecule type" value="Genomic_DNA"/>
</dbReference>
<protein>
    <recommendedName>
        <fullName evidence="2">DUF1559 domain-containing protein</fullName>
    </recommendedName>
</protein>
<dbReference type="RefSeq" id="WP_162659225.1">
    <property type="nucleotide sequence ID" value="NZ_LR593887.1"/>
</dbReference>
<dbReference type="InterPro" id="IPR027558">
    <property type="entry name" value="Pre_pil_HX9DG_C"/>
</dbReference>
<dbReference type="InParanoid" id="A0A6C2YRW9"/>
<dbReference type="Pfam" id="PF07596">
    <property type="entry name" value="SBP_bac_10"/>
    <property type="match status" value="1"/>
</dbReference>
<name>A0A6C2YRW9_9BACT</name>
<keyword evidence="4" id="KW-1185">Reference proteome</keyword>
<dbReference type="Gene3D" id="3.30.700.10">
    <property type="entry name" value="Glycoprotein, Type 4 Pilin"/>
    <property type="match status" value="1"/>
</dbReference>
<feature type="transmembrane region" description="Helical" evidence="1">
    <location>
        <begin position="12"/>
        <end position="36"/>
    </location>
</feature>
<dbReference type="InterPro" id="IPR012902">
    <property type="entry name" value="N_methyl_site"/>
</dbReference>
<sequence>MQPISTRLRRIAFTLIELLVVIAIIAILIGLLLPAVQKVREAAARMSCQNNIKQLGLALHNYHSALGVFPSGTVNLSPASGSIAAGDDPNGRNGGGAVGIGGPWVCYILPYLEQEALYRNFEKIRSERPEVVDWFGNATYAATPVGDRRLKAMDCPAHPPVDAQFANGTGMEHLGRGNYAASYGKGGYGTVYGNNPAIGGVFGNNSKTRIEDITDGTSSTLMLSELRYRVANGPTDVATQDSRGVWGYGTMGGNTFSAQTGPNSSVPDGVWGCRSSTAERMPCVQVGTPYSEMYAAARSYHTGGVNTAMADGSVRFFSDNIALLTWQAFGSRGGGEVVSE</sequence>
<dbReference type="NCBIfam" id="TIGR04294">
    <property type="entry name" value="pre_pil_HX9DG"/>
    <property type="match status" value="1"/>
</dbReference>
<gene>
    <name evidence="3" type="ORF">GMBLW1_50960</name>
</gene>
<proteinExistence type="predicted"/>
<accession>A0A6C2YRW9</accession>
<organism evidence="3">
    <name type="scientific">Tuwongella immobilis</name>
    <dbReference type="NCBI Taxonomy" id="692036"/>
    <lineage>
        <taxon>Bacteria</taxon>
        <taxon>Pseudomonadati</taxon>
        <taxon>Planctomycetota</taxon>
        <taxon>Planctomycetia</taxon>
        <taxon>Gemmatales</taxon>
        <taxon>Gemmataceae</taxon>
        <taxon>Tuwongella</taxon>
    </lineage>
</organism>
<dbReference type="PANTHER" id="PTHR30093">
    <property type="entry name" value="GENERAL SECRETION PATHWAY PROTEIN G"/>
    <property type="match status" value="1"/>
</dbReference>
<keyword evidence="1" id="KW-0472">Membrane</keyword>
<dbReference type="Pfam" id="PF07963">
    <property type="entry name" value="N_methyl"/>
    <property type="match status" value="1"/>
</dbReference>
<evidence type="ECO:0000313" key="4">
    <source>
        <dbReference type="Proteomes" id="UP000464378"/>
    </source>
</evidence>
<keyword evidence="1" id="KW-0812">Transmembrane</keyword>
<dbReference type="SUPFAM" id="SSF54523">
    <property type="entry name" value="Pili subunits"/>
    <property type="match status" value="1"/>
</dbReference>
<evidence type="ECO:0000313" key="3">
    <source>
        <dbReference type="EMBL" id="VIP04097.1"/>
    </source>
</evidence>
<dbReference type="NCBIfam" id="TIGR02532">
    <property type="entry name" value="IV_pilin_GFxxxE"/>
    <property type="match status" value="1"/>
</dbReference>
<evidence type="ECO:0000259" key="2">
    <source>
        <dbReference type="Pfam" id="PF07596"/>
    </source>
</evidence>
<reference evidence="3" key="1">
    <citation type="submission" date="2019-04" db="EMBL/GenBank/DDBJ databases">
        <authorList>
            <consortium name="Science for Life Laboratories"/>
        </authorList>
    </citation>
    <scope>NUCLEOTIDE SEQUENCE</scope>
    <source>
        <strain evidence="3">MBLW1</strain>
    </source>
</reference>
<keyword evidence="1" id="KW-1133">Transmembrane helix</keyword>